<feature type="compositionally biased region" description="Polar residues" evidence="1">
    <location>
        <begin position="373"/>
        <end position="384"/>
    </location>
</feature>
<dbReference type="PROSITE" id="PS50206">
    <property type="entry name" value="RHODANESE_3"/>
    <property type="match status" value="1"/>
</dbReference>
<dbReference type="InterPro" id="IPR044240">
    <property type="entry name" value="STR4-like"/>
</dbReference>
<feature type="compositionally biased region" description="Basic and acidic residues" evidence="1">
    <location>
        <begin position="359"/>
        <end position="372"/>
    </location>
</feature>
<dbReference type="KEGG" id="nnu:104593352"/>
<dbReference type="FunCoup" id="A0A1U7ZEY5">
    <property type="interactions" value="2376"/>
</dbReference>
<evidence type="ECO:0000313" key="4">
    <source>
        <dbReference type="RefSeq" id="XP_010251413.1"/>
    </source>
</evidence>
<dbReference type="GeneID" id="104593352"/>
<dbReference type="Gene3D" id="3.40.250.10">
    <property type="entry name" value="Rhodanese-like domain"/>
    <property type="match status" value="1"/>
</dbReference>
<dbReference type="OrthoDB" id="1696354at2759"/>
<dbReference type="PANTHER" id="PTHR47377">
    <property type="entry name" value="RHODANESE-LIKE DOMAIN-CONTAINING PROTEIN 4, CHLOROPLASTIC"/>
    <property type="match status" value="1"/>
</dbReference>
<dbReference type="InterPro" id="IPR001763">
    <property type="entry name" value="Rhodanese-like_dom"/>
</dbReference>
<reference evidence="4" key="1">
    <citation type="submission" date="2025-08" db="UniProtKB">
        <authorList>
            <consortium name="RefSeq"/>
        </authorList>
    </citation>
    <scope>IDENTIFICATION</scope>
</reference>
<dbReference type="PANTHER" id="PTHR47377:SF3">
    <property type="entry name" value="RHODANESE-LIKE DOMAIN-CONTAINING PROTEIN 4A, CHLOROPLASTIC"/>
    <property type="match status" value="1"/>
</dbReference>
<evidence type="ECO:0000256" key="1">
    <source>
        <dbReference type="SAM" id="MobiDB-lite"/>
    </source>
</evidence>
<evidence type="ECO:0000259" key="2">
    <source>
        <dbReference type="PROSITE" id="PS50206"/>
    </source>
</evidence>
<feature type="compositionally biased region" description="Polar residues" evidence="1">
    <location>
        <begin position="349"/>
        <end position="358"/>
    </location>
</feature>
<feature type="region of interest" description="Disordered" evidence="1">
    <location>
        <begin position="338"/>
        <end position="405"/>
    </location>
</feature>
<evidence type="ECO:0000313" key="3">
    <source>
        <dbReference type="Proteomes" id="UP000189703"/>
    </source>
</evidence>
<dbReference type="SUPFAM" id="SSF52821">
    <property type="entry name" value="Rhodanese/Cell cycle control phosphatase"/>
    <property type="match status" value="1"/>
</dbReference>
<dbReference type="eggNOG" id="KOG1075">
    <property type="taxonomic scope" value="Eukaryota"/>
</dbReference>
<proteinExistence type="predicted"/>
<keyword evidence="3" id="KW-1185">Reference proteome</keyword>
<dbReference type="Proteomes" id="UP000189703">
    <property type="component" value="Unplaced"/>
</dbReference>
<gene>
    <name evidence="4" type="primary">LOC104593352</name>
</gene>
<dbReference type="InterPro" id="IPR036873">
    <property type="entry name" value="Rhodanese-like_dom_sf"/>
</dbReference>
<dbReference type="InParanoid" id="A0A1U7ZEY5"/>
<accession>A0A1U7ZEY5</accession>
<name>A0A1U7ZEY5_NELNU</name>
<organism evidence="3 4">
    <name type="scientific">Nelumbo nucifera</name>
    <name type="common">Sacred lotus</name>
    <dbReference type="NCBI Taxonomy" id="4432"/>
    <lineage>
        <taxon>Eukaryota</taxon>
        <taxon>Viridiplantae</taxon>
        <taxon>Streptophyta</taxon>
        <taxon>Embryophyta</taxon>
        <taxon>Tracheophyta</taxon>
        <taxon>Spermatophyta</taxon>
        <taxon>Magnoliopsida</taxon>
        <taxon>Proteales</taxon>
        <taxon>Nelumbonaceae</taxon>
        <taxon>Nelumbo</taxon>
    </lineage>
</organism>
<dbReference type="AlphaFoldDB" id="A0A1U7ZEY5"/>
<feature type="compositionally biased region" description="Pro residues" evidence="1">
    <location>
        <begin position="394"/>
        <end position="405"/>
    </location>
</feature>
<feature type="domain" description="Rhodanese" evidence="2">
    <location>
        <begin position="255"/>
        <end position="313"/>
    </location>
</feature>
<dbReference type="GO" id="GO:0009507">
    <property type="term" value="C:chloroplast"/>
    <property type="evidence" value="ECO:0000318"/>
    <property type="project" value="GO_Central"/>
</dbReference>
<feature type="compositionally biased region" description="Basic and acidic residues" evidence="1">
    <location>
        <begin position="338"/>
        <end position="348"/>
    </location>
</feature>
<dbReference type="RefSeq" id="XP_010251413.1">
    <property type="nucleotide sequence ID" value="XM_010253111.2"/>
</dbReference>
<dbReference type="CDD" id="cd00158">
    <property type="entry name" value="RHOD"/>
    <property type="match status" value="1"/>
</dbReference>
<dbReference type="OMA" id="PPSMHIY"/>
<protein>
    <submittedName>
        <fullName evidence="4">Rhodanese-like domain-containing protein 4A, chloroplastic isoform X1</fullName>
    </submittedName>
</protein>
<sequence>MEFLSLTGCLSSLPPIQNHPKSHKTISVLRRGPLQSYLPISKTTSEASLSHQNCFPSIQNTDILHSPTIPELKSCLPHSSFPEDHLLIRQTELGVEIMITHLLNRLDNRCSVHKAVSFLQNSLKLQLPFAFMVVSAPFPCIATETSISAEQVSNKINLESVLISIDDFFNRNPFFVAGVTFIWLVVIPLAQEYLRKFKFISAINAFRKLRDDPSSQLLDIREKQSLLNLGSPNLNILNKRVVQVQFSEGEEKVFVRKLLENFKDAGNTTVCIIDDFDGNSMKVAELLVKNGFKEAYAIKGGIKGKNGWQEIQETLLPLSVHVLPNKVGKTSQKLEIKGRVNRQTEEKSQVPSFTSASEGSERTKVERTKSKELNSQANHGSNRALSPYPNYPDLKPPSSPTPSKP</sequence>